<dbReference type="InterPro" id="IPR036388">
    <property type="entry name" value="WH-like_DNA-bd_sf"/>
</dbReference>
<dbReference type="EMBL" id="CZAE01000038">
    <property type="protein sequence ID" value="CUQ29524.1"/>
    <property type="molecule type" value="Genomic_DNA"/>
</dbReference>
<evidence type="ECO:0000259" key="1">
    <source>
        <dbReference type="Pfam" id="PF14947"/>
    </source>
</evidence>
<dbReference type="Pfam" id="PF14947">
    <property type="entry name" value="HTH_45"/>
    <property type="match status" value="1"/>
</dbReference>
<feature type="domain" description="ArnR1-like winged helix-turn-helix" evidence="1">
    <location>
        <begin position="124"/>
        <end position="172"/>
    </location>
</feature>
<name>A0A174V483_9BACE</name>
<dbReference type="Gene3D" id="1.10.10.10">
    <property type="entry name" value="Winged helix-like DNA-binding domain superfamily/Winged helix DNA-binding domain"/>
    <property type="match status" value="2"/>
</dbReference>
<dbReference type="Proteomes" id="UP000095606">
    <property type="component" value="Unassembled WGS sequence"/>
</dbReference>
<protein>
    <submittedName>
        <fullName evidence="2">Predicted transcriptional regulator</fullName>
    </submittedName>
</protein>
<proteinExistence type="predicted"/>
<sequence>MGYRIIPASLAIGLTTNEAYTYFCLLAKSDYNTYISHVKLETLSQLTGISKTEYISKHIEKLIKKGLLRKDTQQNIGNKGVFNTCTYYLYKPQIDWIRIDLDLLEENIPNKLKAFLILLKCICLNNTNYTGYNKSEICKKLNISRPTLDSYLNQCIDKELIKEEQNGYTLTNAHLFKIDIAKGKDDDEVYTKVYIPMADFFASQNITIPPYNKKIVGKIIDHYSALPFLAAALKKRKIPEGTVCTWKYLAKVLKVNIVEKPRPIPPKVTLIM</sequence>
<gene>
    <name evidence="2" type="ORF">ERS852461_04881</name>
</gene>
<reference evidence="2 3" key="1">
    <citation type="submission" date="2015-09" db="EMBL/GenBank/DDBJ databases">
        <authorList>
            <consortium name="Pathogen Informatics"/>
        </authorList>
    </citation>
    <scope>NUCLEOTIDE SEQUENCE [LARGE SCALE GENOMIC DNA]</scope>
    <source>
        <strain evidence="2 3">2789STDY5834846</strain>
    </source>
</reference>
<evidence type="ECO:0000313" key="3">
    <source>
        <dbReference type="Proteomes" id="UP000095606"/>
    </source>
</evidence>
<accession>A0A174V483</accession>
<dbReference type="InterPro" id="IPR038723">
    <property type="entry name" value="ArnR1-like_HTH"/>
</dbReference>
<dbReference type="RefSeq" id="WP_015531308.1">
    <property type="nucleotide sequence ID" value="NZ_CZAE01000038.1"/>
</dbReference>
<evidence type="ECO:0000313" key="2">
    <source>
        <dbReference type="EMBL" id="CUQ29524.1"/>
    </source>
</evidence>
<dbReference type="Pfam" id="PF13730">
    <property type="entry name" value="HTH_36"/>
    <property type="match status" value="1"/>
</dbReference>
<dbReference type="AlphaFoldDB" id="A0A174V483"/>
<organism evidence="2 3">
    <name type="scientific">Bacteroides faecis</name>
    <dbReference type="NCBI Taxonomy" id="674529"/>
    <lineage>
        <taxon>Bacteria</taxon>
        <taxon>Pseudomonadati</taxon>
        <taxon>Bacteroidota</taxon>
        <taxon>Bacteroidia</taxon>
        <taxon>Bacteroidales</taxon>
        <taxon>Bacteroidaceae</taxon>
        <taxon>Bacteroides</taxon>
    </lineage>
</organism>